<dbReference type="EMBL" id="CP031264">
    <property type="protein sequence ID" value="AXI76762.1"/>
    <property type="molecule type" value="Genomic_DNA"/>
</dbReference>
<organism evidence="3 4">
    <name type="scientific">Peterkaempfera bronchialis</name>
    <dbReference type="NCBI Taxonomy" id="2126346"/>
    <lineage>
        <taxon>Bacteria</taxon>
        <taxon>Bacillati</taxon>
        <taxon>Actinomycetota</taxon>
        <taxon>Actinomycetes</taxon>
        <taxon>Kitasatosporales</taxon>
        <taxon>Streptomycetaceae</taxon>
        <taxon>Peterkaempfera</taxon>
    </lineage>
</organism>
<evidence type="ECO:0000256" key="1">
    <source>
        <dbReference type="SAM" id="MobiDB-lite"/>
    </source>
</evidence>
<dbReference type="KEGG" id="stri:C7M71_004105"/>
<keyword evidence="4" id="KW-1185">Reference proteome</keyword>
<keyword evidence="2" id="KW-0472">Membrane</keyword>
<accession>A0A345SSQ7</accession>
<dbReference type="AlphaFoldDB" id="A0A345SSQ7"/>
<feature type="transmembrane region" description="Helical" evidence="2">
    <location>
        <begin position="79"/>
        <end position="101"/>
    </location>
</feature>
<keyword evidence="2" id="KW-0812">Transmembrane</keyword>
<protein>
    <submittedName>
        <fullName evidence="3">Uncharacterized protein</fullName>
    </submittedName>
</protein>
<evidence type="ECO:0000313" key="4">
    <source>
        <dbReference type="Proteomes" id="UP000249340"/>
    </source>
</evidence>
<feature type="region of interest" description="Disordered" evidence="1">
    <location>
        <begin position="1"/>
        <end position="69"/>
    </location>
</feature>
<sequence length="153" mass="16406">MRQFIPNRDRGAAGGSDAPRTSPHGMPLEGQGPPGRRSHLRPTDTHLPDPHLTYDITGRRRDRTGLTGPGGRSLSDIRIFLASVFAPVLLVGAAILAFAASLAAGGSSARSTLVWLAVACFVLSVGAALDVAQSVWRRRRRERQRMTEAPPYG</sequence>
<evidence type="ECO:0000256" key="2">
    <source>
        <dbReference type="SAM" id="Phobius"/>
    </source>
</evidence>
<proteinExistence type="predicted"/>
<evidence type="ECO:0000313" key="3">
    <source>
        <dbReference type="EMBL" id="AXI76762.1"/>
    </source>
</evidence>
<keyword evidence="2" id="KW-1133">Transmembrane helix</keyword>
<dbReference type="OrthoDB" id="9864447at2"/>
<name>A0A345SSQ7_9ACTN</name>
<feature type="transmembrane region" description="Helical" evidence="2">
    <location>
        <begin position="113"/>
        <end position="136"/>
    </location>
</feature>
<reference evidence="4" key="1">
    <citation type="submission" date="2018-07" db="EMBL/GenBank/DDBJ databases">
        <title>Streptacidiphilus bronchialis DSM 106435 chromosome.</title>
        <authorList>
            <person name="Batra D."/>
            <person name="Gulvik C.A."/>
        </authorList>
    </citation>
    <scope>NUCLEOTIDE SEQUENCE [LARGE SCALE GENOMIC DNA]</scope>
    <source>
        <strain evidence="4">DSM 106435</strain>
    </source>
</reference>
<dbReference type="Proteomes" id="UP000249340">
    <property type="component" value="Chromosome"/>
</dbReference>
<gene>
    <name evidence="3" type="ORF">C7M71_004105</name>
</gene>